<dbReference type="Gene3D" id="3.90.550.10">
    <property type="entry name" value="Spore Coat Polysaccharide Biosynthesis Protein SpsA, Chain A"/>
    <property type="match status" value="1"/>
</dbReference>
<gene>
    <name evidence="1" type="ORF">METZ01_LOCUS287378</name>
</gene>
<reference evidence="1" key="1">
    <citation type="submission" date="2018-05" db="EMBL/GenBank/DDBJ databases">
        <authorList>
            <person name="Lanie J.A."/>
            <person name="Ng W.-L."/>
            <person name="Kazmierczak K.M."/>
            <person name="Andrzejewski T.M."/>
            <person name="Davidsen T.M."/>
            <person name="Wayne K.J."/>
            <person name="Tettelin H."/>
            <person name="Glass J.I."/>
            <person name="Rusch D."/>
            <person name="Podicherti R."/>
            <person name="Tsui H.-C.T."/>
            <person name="Winkler M.E."/>
        </authorList>
    </citation>
    <scope>NUCLEOTIDE SEQUENCE</scope>
</reference>
<dbReference type="AlphaFoldDB" id="A0A382LCA0"/>
<proteinExistence type="predicted"/>
<feature type="non-terminal residue" evidence="1">
    <location>
        <position position="1"/>
    </location>
</feature>
<organism evidence="1">
    <name type="scientific">marine metagenome</name>
    <dbReference type="NCBI Taxonomy" id="408172"/>
    <lineage>
        <taxon>unclassified sequences</taxon>
        <taxon>metagenomes</taxon>
        <taxon>ecological metagenomes</taxon>
    </lineage>
</organism>
<dbReference type="InterPro" id="IPR029044">
    <property type="entry name" value="Nucleotide-diphossugar_trans"/>
</dbReference>
<sequence length="122" mass="14432">IRKGIKILKNNNKIESCFAANSTTKNYWHKTKKGWERILLSMKSYSNRQTKKQIFREDTGLTCVTRSSLIRKGKRIGDKVELIINHNTETLIDIHTEYDLFLAEQTIKYYKKKNINKLKLLK</sequence>
<evidence type="ECO:0000313" key="1">
    <source>
        <dbReference type="EMBL" id="SVC34524.1"/>
    </source>
</evidence>
<accession>A0A382LCA0</accession>
<protein>
    <submittedName>
        <fullName evidence="1">Uncharacterized protein</fullName>
    </submittedName>
</protein>
<name>A0A382LCA0_9ZZZZ</name>
<dbReference type="EMBL" id="UINC01086242">
    <property type="protein sequence ID" value="SVC34524.1"/>
    <property type="molecule type" value="Genomic_DNA"/>
</dbReference>